<dbReference type="STRING" id="67331.SAMN04490357_0139"/>
<evidence type="ECO:0000256" key="1">
    <source>
        <dbReference type="SAM" id="Phobius"/>
    </source>
</evidence>
<keyword evidence="1" id="KW-0812">Transmembrane</keyword>
<sequence length="387" mass="42128">MIVSLIMLALSLVFAAALGWKIFQLVKAPRDAALRAVTLCLISAACSFVLAREPFADWIASAGGPGAPRLVQNLFVLSMAYWLMCFYLYSAAADASEGSTRARREALLLALAATGLLTATITAGVGDDGANFRGSDLRDPALVSFYLVADLYLVYALAMALRWTCAYARASQRPLATGLWITAVAIGTMAASCTIRTVLTVVRWQGGTVPQAVTWASSVMIALAVPLFLIGVSYPGAATRIAAVRIRRQHRRLYRRLGPLWQILCEAYPEHTLCRMPAKPWRDHLLPLGIHRRLYRRVIECRDGLVRISPHLSPIAGPVENHPGGADDLADQLFAALRNEQPPTAPAQAAAVAMPLTQSLEDDVRQLVQLSDAVRRRRVVARAQHTN</sequence>
<feature type="transmembrane region" description="Helical" evidence="1">
    <location>
        <begin position="32"/>
        <end position="51"/>
    </location>
</feature>
<dbReference type="InterPro" id="IPR046675">
    <property type="entry name" value="DUF6545"/>
</dbReference>
<evidence type="ECO:0000313" key="3">
    <source>
        <dbReference type="EMBL" id="SEB31261.1"/>
    </source>
</evidence>
<organism evidence="3 4">
    <name type="scientific">Streptomyces misionensis</name>
    <dbReference type="NCBI Taxonomy" id="67331"/>
    <lineage>
        <taxon>Bacteria</taxon>
        <taxon>Bacillati</taxon>
        <taxon>Actinomycetota</taxon>
        <taxon>Actinomycetes</taxon>
        <taxon>Kitasatosporales</taxon>
        <taxon>Streptomycetaceae</taxon>
        <taxon>Streptomyces</taxon>
    </lineage>
</organism>
<proteinExistence type="predicted"/>
<dbReference type="Proteomes" id="UP000182375">
    <property type="component" value="Unassembled WGS sequence"/>
</dbReference>
<evidence type="ECO:0000259" key="2">
    <source>
        <dbReference type="Pfam" id="PF20182"/>
    </source>
</evidence>
<feature type="domain" description="DUF6545" evidence="2">
    <location>
        <begin position="249"/>
        <end position="375"/>
    </location>
</feature>
<dbReference type="AlphaFoldDB" id="A0A1H4IB80"/>
<feature type="transmembrane region" description="Helical" evidence="1">
    <location>
        <begin position="145"/>
        <end position="165"/>
    </location>
</feature>
<feature type="transmembrane region" description="Helical" evidence="1">
    <location>
        <begin position="6"/>
        <end position="23"/>
    </location>
</feature>
<dbReference type="NCBIfam" id="NF042915">
    <property type="entry name" value="MAB_1171c_fam"/>
    <property type="match status" value="1"/>
</dbReference>
<evidence type="ECO:0000313" key="4">
    <source>
        <dbReference type="Proteomes" id="UP000182375"/>
    </source>
</evidence>
<feature type="transmembrane region" description="Helical" evidence="1">
    <location>
        <begin position="106"/>
        <end position="125"/>
    </location>
</feature>
<accession>A0A1H4IB80</accession>
<keyword evidence="1" id="KW-0472">Membrane</keyword>
<dbReference type="InterPro" id="IPR050039">
    <property type="entry name" value="MAB_1171c-like"/>
</dbReference>
<reference evidence="3 4" key="1">
    <citation type="submission" date="2016-10" db="EMBL/GenBank/DDBJ databases">
        <authorList>
            <person name="de Groot N.N."/>
        </authorList>
    </citation>
    <scope>NUCLEOTIDE SEQUENCE [LARGE SCALE GENOMIC DNA]</scope>
    <source>
        <strain evidence="3 4">DSM 40306</strain>
    </source>
</reference>
<name>A0A1H4IB80_9ACTN</name>
<feature type="transmembrane region" description="Helical" evidence="1">
    <location>
        <begin position="219"/>
        <end position="243"/>
    </location>
</feature>
<feature type="transmembrane region" description="Helical" evidence="1">
    <location>
        <begin position="71"/>
        <end position="94"/>
    </location>
</feature>
<feature type="transmembrane region" description="Helical" evidence="1">
    <location>
        <begin position="177"/>
        <end position="199"/>
    </location>
</feature>
<protein>
    <recommendedName>
        <fullName evidence="2">DUF6545 domain-containing protein</fullName>
    </recommendedName>
</protein>
<dbReference type="EMBL" id="FNTD01000003">
    <property type="protein sequence ID" value="SEB31261.1"/>
    <property type="molecule type" value="Genomic_DNA"/>
</dbReference>
<keyword evidence="1" id="KW-1133">Transmembrane helix</keyword>
<gene>
    <name evidence="3" type="ORF">SAMN04490357_0139</name>
</gene>
<dbReference type="Pfam" id="PF20182">
    <property type="entry name" value="DUF6545"/>
    <property type="match status" value="1"/>
</dbReference>